<evidence type="ECO:0000259" key="3">
    <source>
        <dbReference type="Pfam" id="PF13649"/>
    </source>
</evidence>
<dbReference type="InterPro" id="IPR041698">
    <property type="entry name" value="Methyltransf_25"/>
</dbReference>
<keyword evidence="5" id="KW-1185">Reference proteome</keyword>
<evidence type="ECO:0000256" key="2">
    <source>
        <dbReference type="ARBA" id="ARBA00022679"/>
    </source>
</evidence>
<dbReference type="RefSeq" id="WP_188892511.1">
    <property type="nucleotide sequence ID" value="NZ_BMHY01000016.1"/>
</dbReference>
<evidence type="ECO:0000313" key="5">
    <source>
        <dbReference type="Proteomes" id="UP000600247"/>
    </source>
</evidence>
<dbReference type="Gene3D" id="2.20.25.110">
    <property type="entry name" value="S-adenosyl-L-methionine-dependent methyltransferases"/>
    <property type="match status" value="1"/>
</dbReference>
<evidence type="ECO:0000313" key="4">
    <source>
        <dbReference type="EMBL" id="GGG86589.1"/>
    </source>
</evidence>
<dbReference type="GO" id="GO:0008168">
    <property type="term" value="F:methyltransferase activity"/>
    <property type="evidence" value="ECO:0007669"/>
    <property type="project" value="UniProtKB-KW"/>
</dbReference>
<dbReference type="GO" id="GO:0032259">
    <property type="term" value="P:methylation"/>
    <property type="evidence" value="ECO:0007669"/>
    <property type="project" value="UniProtKB-KW"/>
</dbReference>
<protein>
    <submittedName>
        <fullName evidence="4">Methyltransferase</fullName>
    </submittedName>
</protein>
<dbReference type="EMBL" id="BMHY01000016">
    <property type="protein sequence ID" value="GGG86589.1"/>
    <property type="molecule type" value="Genomic_DNA"/>
</dbReference>
<dbReference type="Pfam" id="PF13649">
    <property type="entry name" value="Methyltransf_25"/>
    <property type="match status" value="1"/>
</dbReference>
<gene>
    <name evidence="4" type="ORF">GCM10010918_51000</name>
</gene>
<dbReference type="Proteomes" id="UP000600247">
    <property type="component" value="Unassembled WGS sequence"/>
</dbReference>
<evidence type="ECO:0000256" key="1">
    <source>
        <dbReference type="ARBA" id="ARBA00022603"/>
    </source>
</evidence>
<dbReference type="SUPFAM" id="SSF53335">
    <property type="entry name" value="S-adenosyl-L-methionine-dependent methyltransferases"/>
    <property type="match status" value="1"/>
</dbReference>
<sequence length="253" mass="29154">MDSYGQFASVYDRLMEDMPYEQWLQFAESCWKRFGVPESVVDLGCGTGSIAVPLALSGKQVYGIDLSADMLAVARSKWDEQARSGHRGSVLWLQQDMRDWQLLEPVDCVLSFCDCINYLTEEADVEAAFRAAYDGLKADGGLFLFDVHAPSILRRYADEQPFILDEEDVAYIWTSELDEERCEIEHHLTIFAQERGERFRRFEELHRQRAYDPDWIESALRRAGFEAVERYADFELKPAGASSERLFFAAVKR</sequence>
<dbReference type="InterPro" id="IPR029063">
    <property type="entry name" value="SAM-dependent_MTases_sf"/>
</dbReference>
<dbReference type="PANTHER" id="PTHR43861">
    <property type="entry name" value="TRANS-ACONITATE 2-METHYLTRANSFERASE-RELATED"/>
    <property type="match status" value="1"/>
</dbReference>
<accession>A0A917HRA4</accession>
<dbReference type="AlphaFoldDB" id="A0A917HRA4"/>
<keyword evidence="2" id="KW-0808">Transferase</keyword>
<feature type="domain" description="Methyltransferase" evidence="3">
    <location>
        <begin position="40"/>
        <end position="140"/>
    </location>
</feature>
<dbReference type="PANTHER" id="PTHR43861:SF1">
    <property type="entry name" value="TRANS-ACONITATE 2-METHYLTRANSFERASE"/>
    <property type="match status" value="1"/>
</dbReference>
<reference evidence="4 5" key="1">
    <citation type="journal article" date="2014" name="Int. J. Syst. Evol. Microbiol.">
        <title>Complete genome sequence of Corynebacterium casei LMG S-19264T (=DSM 44701T), isolated from a smear-ripened cheese.</title>
        <authorList>
            <consortium name="US DOE Joint Genome Institute (JGI-PGF)"/>
            <person name="Walter F."/>
            <person name="Albersmeier A."/>
            <person name="Kalinowski J."/>
            <person name="Ruckert C."/>
        </authorList>
    </citation>
    <scope>NUCLEOTIDE SEQUENCE [LARGE SCALE GENOMIC DNA]</scope>
    <source>
        <strain evidence="4 5">CGMCC 1.15286</strain>
    </source>
</reference>
<keyword evidence="1 4" id="KW-0489">Methyltransferase</keyword>
<dbReference type="Gene3D" id="3.40.50.150">
    <property type="entry name" value="Vaccinia Virus protein VP39"/>
    <property type="match status" value="1"/>
</dbReference>
<name>A0A917HRA4_9BACL</name>
<comment type="caution">
    <text evidence="4">The sequence shown here is derived from an EMBL/GenBank/DDBJ whole genome shotgun (WGS) entry which is preliminary data.</text>
</comment>
<dbReference type="CDD" id="cd02440">
    <property type="entry name" value="AdoMet_MTases"/>
    <property type="match status" value="1"/>
</dbReference>
<proteinExistence type="predicted"/>
<organism evidence="4 5">
    <name type="scientific">Paenibacillus radicis</name>
    <name type="common">ex Gao et al. 2016</name>
    <dbReference type="NCBI Taxonomy" id="1737354"/>
    <lineage>
        <taxon>Bacteria</taxon>
        <taxon>Bacillati</taxon>
        <taxon>Bacillota</taxon>
        <taxon>Bacilli</taxon>
        <taxon>Bacillales</taxon>
        <taxon>Paenibacillaceae</taxon>
        <taxon>Paenibacillus</taxon>
    </lineage>
</organism>